<feature type="compositionally biased region" description="Basic residues" evidence="1">
    <location>
        <begin position="22"/>
        <end position="31"/>
    </location>
</feature>
<dbReference type="Proteomes" id="UP000007015">
    <property type="component" value="Chromosome 8"/>
</dbReference>
<sequence>MEVIATDKKQRARYASPLPMRRTNHHRHPPHRYSSFDSNTSSSRLIPGLTTIADHCQTPTMVQNVVIAIAVHPSHRVAIRSIEKPLRHQPALPQRRVSSPVLPLRPQGPVRPYRCCEITDPNTAHGTPRATTSWRHLLLRIEDPAPLPLSRPA</sequence>
<accession>B8BBJ0</accession>
<dbReference type="EMBL" id="CM000133">
    <property type="protein sequence ID" value="EEC83702.1"/>
    <property type="molecule type" value="Genomic_DNA"/>
</dbReference>
<reference evidence="2 3" key="1">
    <citation type="journal article" date="2005" name="PLoS Biol.">
        <title>The genomes of Oryza sativa: a history of duplications.</title>
        <authorList>
            <person name="Yu J."/>
            <person name="Wang J."/>
            <person name="Lin W."/>
            <person name="Li S."/>
            <person name="Li H."/>
            <person name="Zhou J."/>
            <person name="Ni P."/>
            <person name="Dong W."/>
            <person name="Hu S."/>
            <person name="Zeng C."/>
            <person name="Zhang J."/>
            <person name="Zhang Y."/>
            <person name="Li R."/>
            <person name="Xu Z."/>
            <person name="Li S."/>
            <person name="Li X."/>
            <person name="Zheng H."/>
            <person name="Cong L."/>
            <person name="Lin L."/>
            <person name="Yin J."/>
            <person name="Geng J."/>
            <person name="Li G."/>
            <person name="Shi J."/>
            <person name="Liu J."/>
            <person name="Lv H."/>
            <person name="Li J."/>
            <person name="Wang J."/>
            <person name="Deng Y."/>
            <person name="Ran L."/>
            <person name="Shi X."/>
            <person name="Wang X."/>
            <person name="Wu Q."/>
            <person name="Li C."/>
            <person name="Ren X."/>
            <person name="Wang J."/>
            <person name="Wang X."/>
            <person name="Li D."/>
            <person name="Liu D."/>
            <person name="Zhang X."/>
            <person name="Ji Z."/>
            <person name="Zhao W."/>
            <person name="Sun Y."/>
            <person name="Zhang Z."/>
            <person name="Bao J."/>
            <person name="Han Y."/>
            <person name="Dong L."/>
            <person name="Ji J."/>
            <person name="Chen P."/>
            <person name="Wu S."/>
            <person name="Liu J."/>
            <person name="Xiao Y."/>
            <person name="Bu D."/>
            <person name="Tan J."/>
            <person name="Yang L."/>
            <person name="Ye C."/>
            <person name="Zhang J."/>
            <person name="Xu J."/>
            <person name="Zhou Y."/>
            <person name="Yu Y."/>
            <person name="Zhang B."/>
            <person name="Zhuang S."/>
            <person name="Wei H."/>
            <person name="Liu B."/>
            <person name="Lei M."/>
            <person name="Yu H."/>
            <person name="Li Y."/>
            <person name="Xu H."/>
            <person name="Wei S."/>
            <person name="He X."/>
            <person name="Fang L."/>
            <person name="Zhang Z."/>
            <person name="Zhang Y."/>
            <person name="Huang X."/>
            <person name="Su Z."/>
            <person name="Tong W."/>
            <person name="Li J."/>
            <person name="Tong Z."/>
            <person name="Li S."/>
            <person name="Ye J."/>
            <person name="Wang L."/>
            <person name="Fang L."/>
            <person name="Lei T."/>
            <person name="Chen C."/>
            <person name="Chen H."/>
            <person name="Xu Z."/>
            <person name="Li H."/>
            <person name="Huang H."/>
            <person name="Zhang F."/>
            <person name="Xu H."/>
            <person name="Li N."/>
            <person name="Zhao C."/>
            <person name="Li S."/>
            <person name="Dong L."/>
            <person name="Huang Y."/>
            <person name="Li L."/>
            <person name="Xi Y."/>
            <person name="Qi Q."/>
            <person name="Li W."/>
            <person name="Zhang B."/>
            <person name="Hu W."/>
            <person name="Zhang Y."/>
            <person name="Tian X."/>
            <person name="Jiao Y."/>
            <person name="Liang X."/>
            <person name="Jin J."/>
            <person name="Gao L."/>
            <person name="Zheng W."/>
            <person name="Hao B."/>
            <person name="Liu S."/>
            <person name="Wang W."/>
            <person name="Yuan L."/>
            <person name="Cao M."/>
            <person name="McDermott J."/>
            <person name="Samudrala R."/>
            <person name="Wang J."/>
            <person name="Wong G.K."/>
            <person name="Yang H."/>
        </authorList>
    </citation>
    <scope>NUCLEOTIDE SEQUENCE [LARGE SCALE GENOMIC DNA]</scope>
    <source>
        <strain evidence="3">cv. 93-11</strain>
    </source>
</reference>
<keyword evidence="3" id="KW-1185">Reference proteome</keyword>
<gene>
    <name evidence="2" type="ORF">OsI_29521</name>
</gene>
<evidence type="ECO:0000313" key="3">
    <source>
        <dbReference type="Proteomes" id="UP000007015"/>
    </source>
</evidence>
<dbReference type="Gramene" id="BGIOSGA026848-TA">
    <property type="protein sequence ID" value="BGIOSGA026848-PA"/>
    <property type="gene ID" value="BGIOSGA026848"/>
</dbReference>
<feature type="region of interest" description="Disordered" evidence="1">
    <location>
        <begin position="20"/>
        <end position="41"/>
    </location>
</feature>
<dbReference type="AlphaFoldDB" id="B8BBJ0"/>
<organism evidence="2 3">
    <name type="scientific">Oryza sativa subsp. indica</name>
    <name type="common">Rice</name>
    <dbReference type="NCBI Taxonomy" id="39946"/>
    <lineage>
        <taxon>Eukaryota</taxon>
        <taxon>Viridiplantae</taxon>
        <taxon>Streptophyta</taxon>
        <taxon>Embryophyta</taxon>
        <taxon>Tracheophyta</taxon>
        <taxon>Spermatophyta</taxon>
        <taxon>Magnoliopsida</taxon>
        <taxon>Liliopsida</taxon>
        <taxon>Poales</taxon>
        <taxon>Poaceae</taxon>
        <taxon>BOP clade</taxon>
        <taxon>Oryzoideae</taxon>
        <taxon>Oryzeae</taxon>
        <taxon>Oryzinae</taxon>
        <taxon>Oryza</taxon>
        <taxon>Oryza sativa</taxon>
    </lineage>
</organism>
<name>B8BBJ0_ORYSI</name>
<proteinExistence type="predicted"/>
<dbReference type="HOGENOM" id="CLU_1716265_0_0_1"/>
<protein>
    <submittedName>
        <fullName evidence="2">Uncharacterized protein</fullName>
    </submittedName>
</protein>
<evidence type="ECO:0000256" key="1">
    <source>
        <dbReference type="SAM" id="MobiDB-lite"/>
    </source>
</evidence>
<evidence type="ECO:0000313" key="2">
    <source>
        <dbReference type="EMBL" id="EEC83702.1"/>
    </source>
</evidence>